<comment type="caution">
    <text evidence="4">The sequence shown here is derived from an EMBL/GenBank/DDBJ whole genome shotgun (WGS) entry which is preliminary data.</text>
</comment>
<dbReference type="InterPro" id="IPR010126">
    <property type="entry name" value="Esterase_phb"/>
</dbReference>
<dbReference type="STRING" id="1210090.GCA_001613185_06276"/>
<dbReference type="Gene3D" id="3.40.50.1820">
    <property type="entry name" value="alpha/beta hydrolase"/>
    <property type="match status" value="1"/>
</dbReference>
<dbReference type="InterPro" id="IPR050955">
    <property type="entry name" value="Plant_Biomass_Hydrol_Est"/>
</dbReference>
<gene>
    <name evidence="4" type="ORF">DFR74_103539</name>
</gene>
<reference evidence="4 5" key="1">
    <citation type="submission" date="2018-06" db="EMBL/GenBank/DDBJ databases">
        <title>Genomic Encyclopedia of Type Strains, Phase IV (KMG-IV): sequencing the most valuable type-strain genomes for metagenomic binning, comparative biology and taxonomic classification.</title>
        <authorList>
            <person name="Goeker M."/>
        </authorList>
    </citation>
    <scope>NUCLEOTIDE SEQUENCE [LARGE SCALE GENOMIC DNA]</scope>
    <source>
        <strain evidence="4 5">DSM 44599</strain>
    </source>
</reference>
<dbReference type="RefSeq" id="WP_147265788.1">
    <property type="nucleotide sequence ID" value="NZ_CP107943.1"/>
</dbReference>
<dbReference type="PANTHER" id="PTHR43037:SF1">
    <property type="entry name" value="BLL1128 PROTEIN"/>
    <property type="match status" value="1"/>
</dbReference>
<evidence type="ECO:0000256" key="2">
    <source>
        <dbReference type="ARBA" id="ARBA00022801"/>
    </source>
</evidence>
<feature type="signal peptide" evidence="3">
    <location>
        <begin position="1"/>
        <end position="33"/>
    </location>
</feature>
<sequence>MTRFAHARRPLSVVVLTLLVGALALLGAPHAGAAEVERRTYSGATGARDYYLHVPAGPTAGKPLMIYLHGCTEPERQLAGTGFALTRLADELGFVLAYPLQDRAANERWCWNWYDTAHQRRGDGEAALIAGLTTALAEEFGLDRSRVYVGGYSAGGGMSTVLGAGYPDLYAAIAPMAGGPYAPSTRPMLADLTGASIVDAMGERARPMPALFLQDLADQTSVYPLGRANLAQWLAAGRRAGLPVANTPSAVTTRTDPVPTTVEHYRVGDCEIARFLTPVGPDHIAGGLMMQSEWGLPMQREMMDFLLSHRLAPGHTACG</sequence>
<accession>A0A366DS19</accession>
<dbReference type="NCBIfam" id="TIGR01840">
    <property type="entry name" value="esterase_phb"/>
    <property type="match status" value="1"/>
</dbReference>
<proteinExistence type="predicted"/>
<evidence type="ECO:0000256" key="1">
    <source>
        <dbReference type="ARBA" id="ARBA00022729"/>
    </source>
</evidence>
<dbReference type="GO" id="GO:0016787">
    <property type="term" value="F:hydrolase activity"/>
    <property type="evidence" value="ECO:0007669"/>
    <property type="project" value="UniProtKB-KW"/>
</dbReference>
<name>A0A366DS19_9NOCA</name>
<dbReference type="EMBL" id="QNRE01000003">
    <property type="protein sequence ID" value="RBO92891.1"/>
    <property type="molecule type" value="Genomic_DNA"/>
</dbReference>
<dbReference type="AlphaFoldDB" id="A0A366DS19"/>
<protein>
    <submittedName>
        <fullName evidence="4">Poly(Hydroxyalkanoate) depolymerase family esterase</fullName>
    </submittedName>
</protein>
<evidence type="ECO:0000256" key="3">
    <source>
        <dbReference type="SAM" id="SignalP"/>
    </source>
</evidence>
<keyword evidence="2" id="KW-0378">Hydrolase</keyword>
<dbReference type="GO" id="GO:0005576">
    <property type="term" value="C:extracellular region"/>
    <property type="evidence" value="ECO:0007669"/>
    <property type="project" value="InterPro"/>
</dbReference>
<dbReference type="SUPFAM" id="SSF53474">
    <property type="entry name" value="alpha/beta-Hydrolases"/>
    <property type="match status" value="1"/>
</dbReference>
<dbReference type="OrthoDB" id="9767239at2"/>
<evidence type="ECO:0000313" key="4">
    <source>
        <dbReference type="EMBL" id="RBO92891.1"/>
    </source>
</evidence>
<dbReference type="Pfam" id="PF10503">
    <property type="entry name" value="Esterase_PHB"/>
    <property type="match status" value="1"/>
</dbReference>
<feature type="chain" id="PRO_5017042090" evidence="3">
    <location>
        <begin position="34"/>
        <end position="319"/>
    </location>
</feature>
<keyword evidence="5" id="KW-1185">Reference proteome</keyword>
<dbReference type="InterPro" id="IPR029058">
    <property type="entry name" value="AB_hydrolase_fold"/>
</dbReference>
<organism evidence="4 5">
    <name type="scientific">Nocardia puris</name>
    <dbReference type="NCBI Taxonomy" id="208602"/>
    <lineage>
        <taxon>Bacteria</taxon>
        <taxon>Bacillati</taxon>
        <taxon>Actinomycetota</taxon>
        <taxon>Actinomycetes</taxon>
        <taxon>Mycobacteriales</taxon>
        <taxon>Nocardiaceae</taxon>
        <taxon>Nocardia</taxon>
    </lineage>
</organism>
<evidence type="ECO:0000313" key="5">
    <source>
        <dbReference type="Proteomes" id="UP000252586"/>
    </source>
</evidence>
<dbReference type="Proteomes" id="UP000252586">
    <property type="component" value="Unassembled WGS sequence"/>
</dbReference>
<dbReference type="PANTHER" id="PTHR43037">
    <property type="entry name" value="UNNAMED PRODUCT-RELATED"/>
    <property type="match status" value="1"/>
</dbReference>
<keyword evidence="1 3" id="KW-0732">Signal</keyword>